<dbReference type="SMART" id="SM00382">
    <property type="entry name" value="AAA"/>
    <property type="match status" value="1"/>
</dbReference>
<evidence type="ECO:0000256" key="4">
    <source>
        <dbReference type="ARBA" id="ARBA00022741"/>
    </source>
</evidence>
<dbReference type="InterPro" id="IPR050763">
    <property type="entry name" value="ABC_transporter_ATP-binding"/>
</dbReference>
<evidence type="ECO:0000259" key="6">
    <source>
        <dbReference type="PROSITE" id="PS50893"/>
    </source>
</evidence>
<feature type="domain" description="ABC transporter" evidence="6">
    <location>
        <begin position="2"/>
        <end position="233"/>
    </location>
</feature>
<keyword evidence="4" id="KW-0547">Nucleotide-binding</keyword>
<dbReference type="Proteomes" id="UP000709336">
    <property type="component" value="Unassembled WGS sequence"/>
</dbReference>
<evidence type="ECO:0000256" key="3">
    <source>
        <dbReference type="ARBA" id="ARBA00022458"/>
    </source>
</evidence>
<organism evidence="7 8">
    <name type="scientific">Alteromonas ponticola</name>
    <dbReference type="NCBI Taxonomy" id="2720613"/>
    <lineage>
        <taxon>Bacteria</taxon>
        <taxon>Pseudomonadati</taxon>
        <taxon>Pseudomonadota</taxon>
        <taxon>Gammaproteobacteria</taxon>
        <taxon>Alteromonadales</taxon>
        <taxon>Alteromonadaceae</taxon>
        <taxon>Alteromonas/Salinimonas group</taxon>
        <taxon>Alteromonas</taxon>
    </lineage>
</organism>
<keyword evidence="2" id="KW-0813">Transport</keyword>
<name>A0ABX1R0Z0_9ALTE</name>
<dbReference type="InterPro" id="IPR027417">
    <property type="entry name" value="P-loop_NTPase"/>
</dbReference>
<keyword evidence="3" id="KW-0536">Nodulation</keyword>
<keyword evidence="5 7" id="KW-0067">ATP-binding</keyword>
<protein>
    <submittedName>
        <fullName evidence="7">ABC transporter ATP-binding protein</fullName>
    </submittedName>
</protein>
<comment type="similarity">
    <text evidence="1">Belongs to the ABC transporter superfamily.</text>
</comment>
<proteinExistence type="inferred from homology"/>
<dbReference type="PANTHER" id="PTHR42711">
    <property type="entry name" value="ABC TRANSPORTER ATP-BINDING PROTEIN"/>
    <property type="match status" value="1"/>
</dbReference>
<gene>
    <name evidence="7" type="ORF">HCJ96_08915</name>
</gene>
<dbReference type="GO" id="GO:0005524">
    <property type="term" value="F:ATP binding"/>
    <property type="evidence" value="ECO:0007669"/>
    <property type="project" value="UniProtKB-KW"/>
</dbReference>
<evidence type="ECO:0000256" key="5">
    <source>
        <dbReference type="ARBA" id="ARBA00022840"/>
    </source>
</evidence>
<dbReference type="RefSeq" id="WP_169210688.1">
    <property type="nucleotide sequence ID" value="NZ_JAATNW010000004.1"/>
</dbReference>
<keyword evidence="8" id="KW-1185">Reference proteome</keyword>
<dbReference type="InterPro" id="IPR003439">
    <property type="entry name" value="ABC_transporter-like_ATP-bd"/>
</dbReference>
<evidence type="ECO:0000256" key="2">
    <source>
        <dbReference type="ARBA" id="ARBA00022448"/>
    </source>
</evidence>
<dbReference type="SUPFAM" id="SSF52540">
    <property type="entry name" value="P-loop containing nucleoside triphosphate hydrolases"/>
    <property type="match status" value="1"/>
</dbReference>
<dbReference type="Gene3D" id="3.40.50.300">
    <property type="entry name" value="P-loop containing nucleotide triphosphate hydrolases"/>
    <property type="match status" value="1"/>
</dbReference>
<evidence type="ECO:0000313" key="8">
    <source>
        <dbReference type="Proteomes" id="UP000709336"/>
    </source>
</evidence>
<dbReference type="PROSITE" id="PS50893">
    <property type="entry name" value="ABC_TRANSPORTER_2"/>
    <property type="match status" value="1"/>
</dbReference>
<dbReference type="EMBL" id="JAATNW010000004">
    <property type="protein sequence ID" value="NMH60135.1"/>
    <property type="molecule type" value="Genomic_DNA"/>
</dbReference>
<accession>A0ABX1R0Z0</accession>
<evidence type="ECO:0000313" key="7">
    <source>
        <dbReference type="EMBL" id="NMH60135.1"/>
    </source>
</evidence>
<dbReference type="InterPro" id="IPR003593">
    <property type="entry name" value="AAA+_ATPase"/>
</dbReference>
<dbReference type="Pfam" id="PF00005">
    <property type="entry name" value="ABC_tran"/>
    <property type="match status" value="1"/>
</dbReference>
<reference evidence="7 8" key="1">
    <citation type="submission" date="2020-03" db="EMBL/GenBank/DDBJ databases">
        <title>Alteromonas ponticola sp. nov., isolated from seawater.</title>
        <authorList>
            <person name="Yoon J.-H."/>
            <person name="Kim Y.-O."/>
        </authorList>
    </citation>
    <scope>NUCLEOTIDE SEQUENCE [LARGE SCALE GENOMIC DNA]</scope>
    <source>
        <strain evidence="7 8">MYP5</strain>
    </source>
</reference>
<comment type="caution">
    <text evidence="7">The sequence shown here is derived from an EMBL/GenBank/DDBJ whole genome shotgun (WGS) entry which is preliminary data.</text>
</comment>
<dbReference type="PANTHER" id="PTHR42711:SF5">
    <property type="entry name" value="ABC TRANSPORTER ATP-BINDING PROTEIN NATA"/>
    <property type="match status" value="1"/>
</dbReference>
<evidence type="ECO:0000256" key="1">
    <source>
        <dbReference type="ARBA" id="ARBA00005417"/>
    </source>
</evidence>
<sequence length="310" mass="35272">MLAVRELSKFYQNKPALDNVSFNLNRGEIVALLGANGSGKTTTVQAICNLIEFEQGDIQFDDVSVKNNTRYLRHVGAVLDGSRNTNWRLTAHQNAEYFAQIKGIKPKHSRPVINKLSSQLGLEPHRHKEVMKLSTGNKQKASLLCALAYQPELMLLDEPTLGLDFSTVNELQQIISEQAANAEQGFLITSHDLSFIDQICDRVIVLEQGKVIFNGSIRELNQQMFRYEMKVVAEREHIARFQETIQLTAQGNWEQHCDENRLVVHYDTVEQVLPLLSWLNNQSWRPQSLQVSELNIEKAYRTLLANKEAS</sequence>